<dbReference type="InterPro" id="IPR003560">
    <property type="entry name" value="DHB_DH"/>
</dbReference>
<evidence type="ECO:0000256" key="2">
    <source>
        <dbReference type="ARBA" id="ARBA00023002"/>
    </source>
</evidence>
<dbReference type="CDD" id="cd05233">
    <property type="entry name" value="SDR_c"/>
    <property type="match status" value="1"/>
</dbReference>
<sequence>MLVAGGVSGIGGAVSERFAREGAQVYATSRKGAESEPDPGGIASITTIQADASNDADLQRVFEQIRSDRGRIDVLVVNAGLSEYAPLGDISEDHFDITFGLNVRSLVFAVQHPSCLVHYHLDFMRADE</sequence>
<dbReference type="InterPro" id="IPR002347">
    <property type="entry name" value="SDR_fam"/>
</dbReference>
<dbReference type="Pfam" id="PF00106">
    <property type="entry name" value="adh_short"/>
    <property type="match status" value="1"/>
</dbReference>
<organism evidence="3 4">
    <name type="scientific">Rhizobium rhododendri</name>
    <dbReference type="NCBI Taxonomy" id="2506430"/>
    <lineage>
        <taxon>Bacteria</taxon>
        <taxon>Pseudomonadati</taxon>
        <taxon>Pseudomonadota</taxon>
        <taxon>Alphaproteobacteria</taxon>
        <taxon>Hyphomicrobiales</taxon>
        <taxon>Rhizobiaceae</taxon>
        <taxon>Rhizobium/Agrobacterium group</taxon>
        <taxon>Rhizobium</taxon>
    </lineage>
</organism>
<dbReference type="RefSeq" id="WP_244615414.1">
    <property type="nucleotide sequence ID" value="NZ_CP117268.1"/>
</dbReference>
<evidence type="ECO:0000256" key="1">
    <source>
        <dbReference type="ARBA" id="ARBA00006484"/>
    </source>
</evidence>
<accession>A0ABY8INC4</accession>
<dbReference type="PANTHER" id="PTHR43669:SF14">
    <property type="entry name" value="OXIDOREDUCTASE"/>
    <property type="match status" value="1"/>
</dbReference>
<dbReference type="SUPFAM" id="SSF51735">
    <property type="entry name" value="NAD(P)-binding Rossmann-fold domains"/>
    <property type="match status" value="1"/>
</dbReference>
<gene>
    <name evidence="3" type="ORF">PR018_22495</name>
</gene>
<reference evidence="3 4" key="2">
    <citation type="journal article" date="2023" name="MicrobiologyOpen">
        <title>Genomics of the tumorigenes clade of the family Rhizobiaceae and description of Rhizobium rhododendri sp. nov.</title>
        <authorList>
            <person name="Kuzmanovic N."/>
            <person name="diCenzo G.C."/>
            <person name="Bunk B."/>
            <person name="Sproeer C."/>
            <person name="Fruehling A."/>
            <person name="Neumann-Schaal M."/>
            <person name="Overmann J."/>
            <person name="Smalla K."/>
        </authorList>
    </citation>
    <scope>NUCLEOTIDE SEQUENCE [LARGE SCALE GENOMIC DNA]</scope>
    <source>
        <strain evidence="4">rho-6.2</strain>
        <plasmid evidence="3 4">unnamed1</plasmid>
    </source>
</reference>
<dbReference type="Gene3D" id="3.40.50.720">
    <property type="entry name" value="NAD(P)-binding Rossmann-like Domain"/>
    <property type="match status" value="1"/>
</dbReference>
<proteinExistence type="inferred from homology"/>
<name>A0ABY8INC4_9HYPH</name>
<dbReference type="Proteomes" id="UP000318939">
    <property type="component" value="Plasmid unnamed1"/>
</dbReference>
<dbReference type="EMBL" id="CP117268">
    <property type="protein sequence ID" value="WFS25059.1"/>
    <property type="molecule type" value="Genomic_DNA"/>
</dbReference>
<protein>
    <submittedName>
        <fullName evidence="3">SDR family NAD(P)-dependent oxidoreductase</fullName>
    </submittedName>
</protein>
<dbReference type="InterPro" id="IPR036291">
    <property type="entry name" value="NAD(P)-bd_dom_sf"/>
</dbReference>
<geneLocation type="plasmid" evidence="3 4">
    <name>unnamed1</name>
</geneLocation>
<keyword evidence="2" id="KW-0560">Oxidoreductase</keyword>
<dbReference type="PANTHER" id="PTHR43669">
    <property type="entry name" value="5-KETO-D-GLUCONATE 5-REDUCTASE"/>
    <property type="match status" value="1"/>
</dbReference>
<evidence type="ECO:0000313" key="3">
    <source>
        <dbReference type="EMBL" id="WFS25059.1"/>
    </source>
</evidence>
<keyword evidence="3" id="KW-0614">Plasmid</keyword>
<reference evidence="3 4" key="1">
    <citation type="journal article" date="2019" name="Phytopathology">
        <title>A Novel Group of Rhizobium tumorigenes-Like Agrobacteria Associated with Crown Gall Disease of Rhododendron and Blueberry.</title>
        <authorList>
            <person name="Kuzmanovic N."/>
            <person name="Behrens P."/>
            <person name="Idczak E."/>
            <person name="Wagner S."/>
            <person name="Gotz M."/>
            <person name="Sproer C."/>
            <person name="Bunk B."/>
            <person name="Overmann J."/>
            <person name="Smalla K."/>
        </authorList>
    </citation>
    <scope>NUCLEOTIDE SEQUENCE [LARGE SCALE GENOMIC DNA]</scope>
    <source>
        <strain evidence="4">rho-6.2</strain>
    </source>
</reference>
<keyword evidence="4" id="KW-1185">Reference proteome</keyword>
<dbReference type="PRINTS" id="PR01397">
    <property type="entry name" value="DHBDHDRGNASE"/>
</dbReference>
<comment type="similarity">
    <text evidence="1">Belongs to the short-chain dehydrogenases/reductases (SDR) family.</text>
</comment>
<evidence type="ECO:0000313" key="4">
    <source>
        <dbReference type="Proteomes" id="UP000318939"/>
    </source>
</evidence>